<feature type="compositionally biased region" description="Polar residues" evidence="1">
    <location>
        <begin position="1"/>
        <end position="23"/>
    </location>
</feature>
<dbReference type="Pfam" id="PF09922">
    <property type="entry name" value="LiaF-like_C"/>
    <property type="match status" value="1"/>
</dbReference>
<evidence type="ECO:0000256" key="1">
    <source>
        <dbReference type="SAM" id="MobiDB-lite"/>
    </source>
</evidence>
<organism evidence="4 5">
    <name type="scientific">Kitasatospora cystarginea</name>
    <dbReference type="NCBI Taxonomy" id="58350"/>
    <lineage>
        <taxon>Bacteria</taxon>
        <taxon>Bacillati</taxon>
        <taxon>Actinomycetota</taxon>
        <taxon>Actinomycetes</taxon>
        <taxon>Kitasatosporales</taxon>
        <taxon>Streptomycetaceae</taxon>
        <taxon>Kitasatospora</taxon>
    </lineage>
</organism>
<evidence type="ECO:0000259" key="3">
    <source>
        <dbReference type="Pfam" id="PF09922"/>
    </source>
</evidence>
<feature type="compositionally biased region" description="Pro residues" evidence="1">
    <location>
        <begin position="128"/>
        <end position="140"/>
    </location>
</feature>
<dbReference type="PANTHER" id="PTHR40763">
    <property type="entry name" value="MEMBRANE PROTEIN-RELATED"/>
    <property type="match status" value="1"/>
</dbReference>
<comment type="caution">
    <text evidence="4">The sequence shown here is derived from an EMBL/GenBank/DDBJ whole genome shotgun (WGS) entry which is preliminary data.</text>
</comment>
<name>A0ABN3EIE2_9ACTN</name>
<feature type="domain" description="DUF1707" evidence="2">
    <location>
        <begin position="64"/>
        <end position="116"/>
    </location>
</feature>
<keyword evidence="5" id="KW-1185">Reference proteome</keyword>
<feature type="compositionally biased region" description="Basic and acidic residues" evidence="1">
    <location>
        <begin position="62"/>
        <end position="71"/>
    </location>
</feature>
<dbReference type="Pfam" id="PF08044">
    <property type="entry name" value="DUF1707"/>
    <property type="match status" value="1"/>
</dbReference>
<reference evidence="4 5" key="1">
    <citation type="journal article" date="2019" name="Int. J. Syst. Evol. Microbiol.">
        <title>The Global Catalogue of Microorganisms (GCM) 10K type strain sequencing project: providing services to taxonomists for standard genome sequencing and annotation.</title>
        <authorList>
            <consortium name="The Broad Institute Genomics Platform"/>
            <consortium name="The Broad Institute Genome Sequencing Center for Infectious Disease"/>
            <person name="Wu L."/>
            <person name="Ma J."/>
        </authorList>
    </citation>
    <scope>NUCLEOTIDE SEQUENCE [LARGE SCALE GENOMIC DNA]</scope>
    <source>
        <strain evidence="4 5">JCM 7356</strain>
    </source>
</reference>
<evidence type="ECO:0000259" key="2">
    <source>
        <dbReference type="Pfam" id="PF08044"/>
    </source>
</evidence>
<feature type="region of interest" description="Disordered" evidence="1">
    <location>
        <begin position="118"/>
        <end position="147"/>
    </location>
</feature>
<dbReference type="InterPro" id="IPR024425">
    <property type="entry name" value="LiaF-like_C"/>
</dbReference>
<sequence length="270" mass="29152">MDNSSSPQDKSQNGPQDKPSPQQDPGLPPVSMTKPERSPAPERAPAPKPAPALIDTAAVPEAEMRASDADRERVAELLRDAYAEGRLTMEEHADRIEAAYGARTLGDLVPLTRDLPAHRPISMEKPPLRQPEPEPAPASRPPARQEAPTMVAVFGGAERKGRWRVGPYLRAVAVFGGVEIDLTDAVFESPEVVIEVTAIFGGVEIRVPENVSLHGGGVGIFGGFSVREQTAADPYAPVVRVKGAAVFGGCEARPRRGKKLREWARRQLDR</sequence>
<evidence type="ECO:0000313" key="5">
    <source>
        <dbReference type="Proteomes" id="UP001500305"/>
    </source>
</evidence>
<accession>A0ABN3EIE2</accession>
<evidence type="ECO:0000313" key="4">
    <source>
        <dbReference type="EMBL" id="GAA2259237.1"/>
    </source>
</evidence>
<protein>
    <submittedName>
        <fullName evidence="4">DUF1707 domain-containing protein</fullName>
    </submittedName>
</protein>
<proteinExistence type="predicted"/>
<dbReference type="PANTHER" id="PTHR40763:SF4">
    <property type="entry name" value="DUF1707 DOMAIN-CONTAINING PROTEIN"/>
    <property type="match status" value="1"/>
</dbReference>
<feature type="region of interest" description="Disordered" evidence="1">
    <location>
        <begin position="1"/>
        <end position="71"/>
    </location>
</feature>
<dbReference type="InterPro" id="IPR012551">
    <property type="entry name" value="DUF1707_SHOCT-like"/>
</dbReference>
<dbReference type="EMBL" id="BAAATR010000024">
    <property type="protein sequence ID" value="GAA2259237.1"/>
    <property type="molecule type" value="Genomic_DNA"/>
</dbReference>
<dbReference type="Proteomes" id="UP001500305">
    <property type="component" value="Unassembled WGS sequence"/>
</dbReference>
<gene>
    <name evidence="4" type="ORF">GCM10010430_49120</name>
</gene>
<feature type="domain" description="Cell wall-active antibiotics response LiaF-like C-terminal" evidence="3">
    <location>
        <begin position="169"/>
        <end position="231"/>
    </location>
</feature>